<protein>
    <submittedName>
        <fullName evidence="3">Zinc ribbon domain-containing protein</fullName>
    </submittedName>
</protein>
<proteinExistence type="predicted"/>
<dbReference type="OrthoDB" id="9813321at2"/>
<name>A0A5C1QIY7_9SPIO</name>
<feature type="domain" description="Putative regulatory protein FmdB zinc ribbon" evidence="2">
    <location>
        <begin position="1"/>
        <end position="42"/>
    </location>
</feature>
<dbReference type="PANTHER" id="PTHR34404:SF2">
    <property type="entry name" value="CONSERVED SERINE RICH PROTEIN"/>
    <property type="match status" value="1"/>
</dbReference>
<evidence type="ECO:0000313" key="4">
    <source>
        <dbReference type="Proteomes" id="UP000324209"/>
    </source>
</evidence>
<feature type="compositionally biased region" description="Basic and acidic residues" evidence="1">
    <location>
        <begin position="69"/>
        <end position="95"/>
    </location>
</feature>
<evidence type="ECO:0000313" key="3">
    <source>
        <dbReference type="EMBL" id="QEN07010.1"/>
    </source>
</evidence>
<dbReference type="Pfam" id="PF09723">
    <property type="entry name" value="Zn_ribbon_8"/>
    <property type="match status" value="1"/>
</dbReference>
<dbReference type="EMBL" id="CP036150">
    <property type="protein sequence ID" value="QEN07010.1"/>
    <property type="molecule type" value="Genomic_DNA"/>
</dbReference>
<evidence type="ECO:0000259" key="2">
    <source>
        <dbReference type="SMART" id="SM00834"/>
    </source>
</evidence>
<dbReference type="PANTHER" id="PTHR34404">
    <property type="entry name" value="REGULATORY PROTEIN, FMDB FAMILY"/>
    <property type="match status" value="1"/>
</dbReference>
<dbReference type="NCBIfam" id="TIGR02605">
    <property type="entry name" value="CxxC_CxxC_SSSS"/>
    <property type="match status" value="1"/>
</dbReference>
<organism evidence="3 4">
    <name type="scientific">Oceanispirochaeta crateris</name>
    <dbReference type="NCBI Taxonomy" id="2518645"/>
    <lineage>
        <taxon>Bacteria</taxon>
        <taxon>Pseudomonadati</taxon>
        <taxon>Spirochaetota</taxon>
        <taxon>Spirochaetia</taxon>
        <taxon>Spirochaetales</taxon>
        <taxon>Spirochaetaceae</taxon>
        <taxon>Oceanispirochaeta</taxon>
    </lineage>
</organism>
<dbReference type="SMART" id="SM00834">
    <property type="entry name" value="CxxC_CXXC_SSSS"/>
    <property type="match status" value="1"/>
</dbReference>
<dbReference type="AlphaFoldDB" id="A0A5C1QIY7"/>
<reference evidence="3 4" key="1">
    <citation type="submission" date="2019-02" db="EMBL/GenBank/DDBJ databases">
        <title>Complete Genome Sequence and Methylome Analysis of free living Spirochaetas.</title>
        <authorList>
            <person name="Fomenkov A."/>
            <person name="Dubinina G."/>
            <person name="Leshcheva N."/>
            <person name="Mikheeva N."/>
            <person name="Grabovich M."/>
            <person name="Vincze T."/>
            <person name="Roberts R.J."/>
        </authorList>
    </citation>
    <scope>NUCLEOTIDE SEQUENCE [LARGE SCALE GENOMIC DNA]</scope>
    <source>
        <strain evidence="3 4">K2</strain>
    </source>
</reference>
<keyword evidence="4" id="KW-1185">Reference proteome</keyword>
<evidence type="ECO:0000256" key="1">
    <source>
        <dbReference type="SAM" id="MobiDB-lite"/>
    </source>
</evidence>
<dbReference type="RefSeq" id="WP_149485092.1">
    <property type="nucleotide sequence ID" value="NZ_CP036150.1"/>
</dbReference>
<dbReference type="InterPro" id="IPR013429">
    <property type="entry name" value="Regulatory_FmdB_Zinc_ribbon"/>
</dbReference>
<feature type="region of interest" description="Disordered" evidence="1">
    <location>
        <begin position="60"/>
        <end position="95"/>
    </location>
</feature>
<gene>
    <name evidence="3" type="ORF">EXM22_03040</name>
</gene>
<accession>A0A5C1QIY7</accession>
<dbReference type="Proteomes" id="UP000324209">
    <property type="component" value="Chromosome"/>
</dbReference>
<sequence>MPTYDYKCESCGHTFEHFQSMADDPLKTCPDCQKDSLKRLIGGGMGVIFKGSGFYVNDAKKSSATSQPLKDKNDSKESSAKPADSGKKSETKSAS</sequence>
<dbReference type="KEGG" id="ock:EXM22_03040"/>